<comment type="caution">
    <text evidence="3">The sequence shown here is derived from an EMBL/GenBank/DDBJ whole genome shotgun (WGS) entry which is preliminary data.</text>
</comment>
<dbReference type="GO" id="GO:0005737">
    <property type="term" value="C:cytoplasm"/>
    <property type="evidence" value="ECO:0007669"/>
    <property type="project" value="TreeGrafter"/>
</dbReference>
<dbReference type="InterPro" id="IPR044292">
    <property type="entry name" value="NPR"/>
</dbReference>
<feature type="domain" description="BTB" evidence="2">
    <location>
        <begin position="60"/>
        <end position="129"/>
    </location>
</feature>
<dbReference type="Gene3D" id="3.30.710.10">
    <property type="entry name" value="Potassium Channel Kv1.1, Chain A"/>
    <property type="match status" value="1"/>
</dbReference>
<dbReference type="PANTHER" id="PTHR46475">
    <property type="entry name" value="REGULATORY PROTEIN NPR3"/>
    <property type="match status" value="1"/>
</dbReference>
<dbReference type="InterPro" id="IPR000210">
    <property type="entry name" value="BTB/POZ_dom"/>
</dbReference>
<dbReference type="GO" id="GO:0005634">
    <property type="term" value="C:nucleus"/>
    <property type="evidence" value="ECO:0007669"/>
    <property type="project" value="TreeGrafter"/>
</dbReference>
<reference evidence="3 4" key="1">
    <citation type="submission" date="2020-02" db="EMBL/GenBank/DDBJ databases">
        <authorList>
            <person name="Ma Q."/>
            <person name="Huang Y."/>
            <person name="Song X."/>
            <person name="Pei D."/>
        </authorList>
    </citation>
    <scope>NUCLEOTIDE SEQUENCE [LARGE SCALE GENOMIC DNA]</scope>
    <source>
        <strain evidence="3">Sxm20200214</strain>
        <tissue evidence="3">Leaf</tissue>
    </source>
</reference>
<evidence type="ECO:0000259" key="2">
    <source>
        <dbReference type="PROSITE" id="PS50097"/>
    </source>
</evidence>
<organism evidence="3 4">
    <name type="scientific">Brassica carinata</name>
    <name type="common">Ethiopian mustard</name>
    <name type="synonym">Abyssinian cabbage</name>
    <dbReference type="NCBI Taxonomy" id="52824"/>
    <lineage>
        <taxon>Eukaryota</taxon>
        <taxon>Viridiplantae</taxon>
        <taxon>Streptophyta</taxon>
        <taxon>Embryophyta</taxon>
        <taxon>Tracheophyta</taxon>
        <taxon>Spermatophyta</taxon>
        <taxon>Magnoliopsida</taxon>
        <taxon>eudicotyledons</taxon>
        <taxon>Gunneridae</taxon>
        <taxon>Pentapetalae</taxon>
        <taxon>rosids</taxon>
        <taxon>malvids</taxon>
        <taxon>Brassicales</taxon>
        <taxon>Brassicaceae</taxon>
        <taxon>Brassiceae</taxon>
        <taxon>Brassica</taxon>
    </lineage>
</organism>
<keyword evidence="4" id="KW-1185">Reference proteome</keyword>
<dbReference type="GO" id="GO:0050832">
    <property type="term" value="P:defense response to fungus"/>
    <property type="evidence" value="ECO:0007669"/>
    <property type="project" value="TreeGrafter"/>
</dbReference>
<accession>A0A8X7WD77</accession>
<dbReference type="Pfam" id="PF00651">
    <property type="entry name" value="BTB"/>
    <property type="match status" value="1"/>
</dbReference>
<dbReference type="EMBL" id="JAAMPC010000002">
    <property type="protein sequence ID" value="KAG2327326.1"/>
    <property type="molecule type" value="Genomic_DNA"/>
</dbReference>
<dbReference type="PROSITE" id="PS50097">
    <property type="entry name" value="BTB"/>
    <property type="match status" value="1"/>
</dbReference>
<dbReference type="Proteomes" id="UP000886595">
    <property type="component" value="Unassembled WGS sequence"/>
</dbReference>
<dbReference type="InterPro" id="IPR011333">
    <property type="entry name" value="SKP1/BTB/POZ_sf"/>
</dbReference>
<dbReference type="PANTHER" id="PTHR46475:SF1">
    <property type="entry name" value="REGULATORY PROTEIN NPR2"/>
    <property type="match status" value="1"/>
</dbReference>
<evidence type="ECO:0000256" key="1">
    <source>
        <dbReference type="ARBA" id="ARBA00004906"/>
    </source>
</evidence>
<dbReference type="GO" id="GO:0009862">
    <property type="term" value="P:systemic acquired resistance, salicylic acid mediated signaling pathway"/>
    <property type="evidence" value="ECO:0007669"/>
    <property type="project" value="InterPro"/>
</dbReference>
<evidence type="ECO:0000313" key="4">
    <source>
        <dbReference type="Proteomes" id="UP000886595"/>
    </source>
</evidence>
<dbReference type="GO" id="GO:2000031">
    <property type="term" value="P:regulation of salicylic acid mediated signaling pathway"/>
    <property type="evidence" value="ECO:0007669"/>
    <property type="project" value="InterPro"/>
</dbReference>
<sequence>MATIARLSSSYEITNGYSFIAESSVDNPAAEFLTLPEVSALQLLSNCLESVFDSPETFYSDAKLFLSDVHEISFHRCVLSARIPVFKNALAAAVKAQKPTAVVKLELKEIARDYHVGFDSVVTVLAYDY</sequence>
<dbReference type="GO" id="GO:2000022">
    <property type="term" value="P:regulation of jasmonic acid mediated signaling pathway"/>
    <property type="evidence" value="ECO:0007669"/>
    <property type="project" value="InterPro"/>
</dbReference>
<proteinExistence type="predicted"/>
<evidence type="ECO:0000313" key="3">
    <source>
        <dbReference type="EMBL" id="KAG2327326.1"/>
    </source>
</evidence>
<gene>
    <name evidence="3" type="ORF">Bca52824_010054</name>
</gene>
<protein>
    <recommendedName>
        <fullName evidence="2">BTB domain-containing protein</fullName>
    </recommendedName>
</protein>
<dbReference type="GO" id="GO:0042742">
    <property type="term" value="P:defense response to bacterium"/>
    <property type="evidence" value="ECO:0007669"/>
    <property type="project" value="TreeGrafter"/>
</dbReference>
<dbReference type="AlphaFoldDB" id="A0A8X7WD77"/>
<comment type="pathway">
    <text evidence="1">Protein modification; protein ubiquitination.</text>
</comment>
<name>A0A8X7WD77_BRACI</name>